<dbReference type="OrthoDB" id="4847360at2759"/>
<name>A0A0L6UD67_9BASI</name>
<evidence type="ECO:0000313" key="2">
    <source>
        <dbReference type="EMBL" id="KNZ46504.1"/>
    </source>
</evidence>
<dbReference type="Proteomes" id="UP000037035">
    <property type="component" value="Unassembled WGS sequence"/>
</dbReference>
<dbReference type="EMBL" id="LAVV01012616">
    <property type="protein sequence ID" value="KNZ46504.1"/>
    <property type="molecule type" value="Genomic_DNA"/>
</dbReference>
<evidence type="ECO:0000313" key="3">
    <source>
        <dbReference type="Proteomes" id="UP000037035"/>
    </source>
</evidence>
<feature type="region of interest" description="Disordered" evidence="1">
    <location>
        <begin position="63"/>
        <end position="114"/>
    </location>
</feature>
<comment type="caution">
    <text evidence="2">The sequence shown here is derived from an EMBL/GenBank/DDBJ whole genome shotgun (WGS) entry which is preliminary data.</text>
</comment>
<reference evidence="2 3" key="1">
    <citation type="submission" date="2015-08" db="EMBL/GenBank/DDBJ databases">
        <title>Next Generation Sequencing and Analysis of the Genome of Puccinia sorghi L Schw, the Causal Agent of Maize Common Rust.</title>
        <authorList>
            <person name="Rochi L."/>
            <person name="Burguener G."/>
            <person name="Darino M."/>
            <person name="Turjanski A."/>
            <person name="Kreff E."/>
            <person name="Dieguez M.J."/>
            <person name="Sacco F."/>
        </authorList>
    </citation>
    <scope>NUCLEOTIDE SEQUENCE [LARGE SCALE GENOMIC DNA]</scope>
    <source>
        <strain evidence="2 3">RO10H11247</strain>
    </source>
</reference>
<feature type="non-terminal residue" evidence="2">
    <location>
        <position position="1"/>
    </location>
</feature>
<proteinExistence type="predicted"/>
<feature type="compositionally biased region" description="Pro residues" evidence="1">
    <location>
        <begin position="72"/>
        <end position="87"/>
    </location>
</feature>
<sequence length="143" mass="16165">FMKDYTATWSHLYLEKVFNGELVVFNDFLNDFRSRFFDHNRRNRSKVALQNLRQTGTVRVRQLKESNQASPTPTPSPVPVPEPPPPNLMQLTSLYSATDSPTQSKPVGFSRTSVSVEARRATYPVDAEINHLRANPSTTAEDA</sequence>
<organism evidence="2 3">
    <name type="scientific">Puccinia sorghi</name>
    <dbReference type="NCBI Taxonomy" id="27349"/>
    <lineage>
        <taxon>Eukaryota</taxon>
        <taxon>Fungi</taxon>
        <taxon>Dikarya</taxon>
        <taxon>Basidiomycota</taxon>
        <taxon>Pucciniomycotina</taxon>
        <taxon>Pucciniomycetes</taxon>
        <taxon>Pucciniales</taxon>
        <taxon>Pucciniaceae</taxon>
        <taxon>Puccinia</taxon>
    </lineage>
</organism>
<accession>A0A0L6UD67</accession>
<dbReference type="AlphaFoldDB" id="A0A0L6UD67"/>
<gene>
    <name evidence="2" type="ORF">VP01_7209g1</name>
</gene>
<protein>
    <submittedName>
        <fullName evidence="2">Uncharacterized protein</fullName>
    </submittedName>
</protein>
<evidence type="ECO:0000256" key="1">
    <source>
        <dbReference type="SAM" id="MobiDB-lite"/>
    </source>
</evidence>
<keyword evidence="3" id="KW-1185">Reference proteome</keyword>
<feature type="compositionally biased region" description="Polar residues" evidence="1">
    <location>
        <begin position="89"/>
        <end position="114"/>
    </location>
</feature>
<dbReference type="VEuPathDB" id="FungiDB:VP01_7209g1"/>